<dbReference type="Gene3D" id="3.90.1750.10">
    <property type="entry name" value="Hect, E3 ligase catalytic domains"/>
    <property type="match status" value="1"/>
</dbReference>
<dbReference type="InterPro" id="IPR004859">
    <property type="entry name" value="Xrn1_N"/>
</dbReference>
<sequence length="2250" mass="248402">MEAFAEGRVEQRLQAALERVRVILDATKDPQAAGDVHHQYEDKYLLVEGVTNAAVASQLNSFSALGLTMQHVQKLQEWSKNKVVSFQFNAEEACSYLREETREEEDPTRHVEEVSVRGALQAAFTSKVVTKITEYFWKFEAKYELVAIRGVGESADDRLCLVTRTGQAELITSAKQSPRPEVKKPAAKLQVNVSWLFRNLKNDKAVPGFTVDRLAKHCKTPRRNGDVDQAYNHCERLAIFAKQVSTYLSGLFQVQTAAKKSLDLGALRDDSIFSPVLPVMVQSSQEAIEDLGPASESIVLVEAVREEAQSNVQLTVQDSNRLLQEEVRSLKGKQTDLAEAFPEEGLATRAEAFAVVTLQHVARVCSSWADAVGYVEDMLRKQLAAAIGKEVSPGDFAAYMRFHYRKLFHEAFLPKPLCFSVRRSDTHSPEGTVSIEEAVVGPGGDSNINSPIVTMVASTAESAPMTFPLNASTNVTFAGERHLHAWLSHQFSGQSGCELSLVARARQFSSMLVLIGRVSSATSFDPKYAAIIQNKDELTIPLNLSTIPSPKEFKDAIESLSPEQQAFAKAFRAMQLESTLFGVLVVQIKPQLEQVLNLADDSLTKEIKLTQDLMQLFIKYQIPSDLLSFDASSGEAEILNPTAAERLERVKGHVQAMHEMLAQAKQDDRQEREREVLYNDPFAFERGSGRTMVREALQLSAAAVNQSVPIMMCGAAPALGAPPGGAPRTRDYTQVPVEMDQRFEKLDTDNSLRPTIINPGERWTKRSQKALLASPSTSHLSKAEQKTEREAAFDLLDALTKSGALPLTHASLHVVIAATHCFDKTVTETVIQNNINPIAKVERSSLIMASTVHQKPVPDLIEDEQVQRVTDNSPQLFLKELEKLTESVDFLIFPADLNAAERKHAHEVVKAQKLMSVSTGSGEVRQLQVFRPGTKKVRADAHLLIQREEQLSRKLSSLLRHSAEQRGIGMLQDGYAPLSTVLGLREFSRFKHTAEEVEELVERDQKRRFELTTRAGEMWIRATQGHTMRSVKDDALLQPMGLEEAQAVESCVHGTYMMLWEEILNSGGLCRMARNHIHFTTCTSTNTVVSGMRSDCEVVIYISLTRAMAAGLQFFRSTNGVVLTPGDELGKVSSKYFDKVVAVADGAVLWPEPPSQAASLLDPVSAKIDGPDAEACQDADTEDEVLAGSNVKQIINSISLLLSAESSTLLSSCLELLQTLVESIDSGALLGAGSSLERLIPRLCSLEKGRDILYGLIQLLQWWPRYTQLISLDFKSEWLSELLQENSEDAPAPVRLEVQREQLLASLCAGLAQCSNSLSWGIDVSFTDESDDEGEEDSNHRQEFFRLAADEFMKLGLFVSKDGRNSSFHVNPEANSEEQLRQFELCGKVIGLALLHQETVPSMRLSPALRKLLLSNAKLGMEDLAAVDPNFYQSHVLRILEGHYTQEEPPKQLSDLGLTFEDEIGGVKTELCWGGAERVVTEENKSQYIEKLCHHRLLGCVRPQVDALLRGVHQLISPEVQSQLQRTVSAAELGMILCGATKLNLQEWKAASAPPHGTAAKPVIQHLPMPSPSLLRDPGGSLPLAHGPLHIRRFMSTERRDRIKEIARSTSLPELVAQEGACRMKLLTKVESMSKMQQKFNMEQRSHVSRVKKHEGRRKAGPMPSATLTFAPQSSYTQHSELGQCFEEVQHLETALAALQKRKDALLCQEWQTTAVKPIQASGCACSKSITNMQAWFKAYGEPSGAFLAGSALVTRGRGRCDVTALPFALLFYQWLVNFLLRSAVECEASTKMEELSPEAWQMFWEALEAMTPEQQNGVLEFASGSFHLPEGGLAALQFSVAPTRSMEPTAVPCFSTLYLPSYNSVQEMREGWLLDAAALAFSLPELPYAASWPTGITVNMLTPGVPIMDRLTTALREHLTQLQADGRFPKDLRIAVSGPEEAGEGEHKISRQMLRNECAAQALGGDECHIIVGTDSDLLLLPVALRGPKRVAVTRREDGLTQRKSLLRVCSGDRLVQAMGRQLHSFAKQESLPPTAPTPKDLQQLRLDFLLVMLFRGNDYLPALVSGHDPADLWTQYLRWRQSEFGAAGIVHMENVGEEEEGVVLTPGQLSAFLQAQGSGWLPARLSGVVPKHGVALYLEALLWCLETYCTGRCPDCQRRFPGYLKEFASASVMVEEIPTLPPECFKARHRDVPPLSALCCALAVLPVADAKRVVLPAQPALAPLLQEGGLLGEDGKHTAQKNVELSST</sequence>
<dbReference type="PANTHER" id="PTHR12684">
    <property type="entry name" value="PUTATIVE PHOSPHOTRANSFERASE"/>
    <property type="match status" value="1"/>
</dbReference>
<evidence type="ECO:0000256" key="9">
    <source>
        <dbReference type="SAM" id="MobiDB-lite"/>
    </source>
</evidence>
<dbReference type="Pfam" id="PF01885">
    <property type="entry name" value="PTS_2-RNA"/>
    <property type="match status" value="1"/>
</dbReference>
<dbReference type="EC" id="2.7.1.160" evidence="3"/>
<evidence type="ECO:0000256" key="5">
    <source>
        <dbReference type="ARBA" id="ARBA00022786"/>
    </source>
</evidence>
<comment type="catalytic activity">
    <reaction evidence="7">
        <text>2'-phospho-[ligated tRNA] + NAD(+) = mature tRNA + ADP-alpha-D-ribose 1'',2''-cyclic phosphate + nicotinamide</text>
        <dbReference type="Rhea" id="RHEA:23324"/>
        <dbReference type="Rhea" id="RHEA-COMP:11106"/>
        <dbReference type="Rhea" id="RHEA-COMP:11107"/>
        <dbReference type="ChEBI" id="CHEBI:17154"/>
        <dbReference type="ChEBI" id="CHEBI:57540"/>
        <dbReference type="ChEBI" id="CHEBI:76596"/>
        <dbReference type="ChEBI" id="CHEBI:82883"/>
        <dbReference type="ChEBI" id="CHEBI:85027"/>
        <dbReference type="EC" id="2.7.1.160"/>
    </reaction>
</comment>
<dbReference type="Gene3D" id="1.10.10.970">
    <property type="entry name" value="RNA 2'-phosphotransferase, Tpt1/KptA family, N-terminal domain"/>
    <property type="match status" value="1"/>
</dbReference>
<dbReference type="InterPro" id="IPR042080">
    <property type="entry name" value="RNA_2'-PTrans_N"/>
</dbReference>
<evidence type="ECO:0000259" key="11">
    <source>
        <dbReference type="PROSITE" id="PS51061"/>
    </source>
</evidence>
<dbReference type="OrthoDB" id="437244at2759"/>
<feature type="domain" description="R3H" evidence="11">
    <location>
        <begin position="867"/>
        <end position="933"/>
    </location>
</feature>
<name>A0A1Q9DG36_SYMMI</name>
<keyword evidence="5 8" id="KW-0833">Ubl conjugation pathway</keyword>
<keyword evidence="13" id="KW-1185">Reference proteome</keyword>
<keyword evidence="6" id="KW-0520">NAD</keyword>
<dbReference type="GO" id="GO:0006388">
    <property type="term" value="P:tRNA splicing, via endonucleolytic cleavage and ligation"/>
    <property type="evidence" value="ECO:0007669"/>
    <property type="project" value="TreeGrafter"/>
</dbReference>
<dbReference type="Gene3D" id="3.30.1370.50">
    <property type="entry name" value="R3H-like domain"/>
    <property type="match status" value="1"/>
</dbReference>
<dbReference type="GO" id="GO:0004842">
    <property type="term" value="F:ubiquitin-protein transferase activity"/>
    <property type="evidence" value="ECO:0007669"/>
    <property type="project" value="InterPro"/>
</dbReference>
<comment type="caution">
    <text evidence="12">The sequence shown here is derived from an EMBL/GenBank/DDBJ whole genome shotgun (WGS) entry which is preliminary data.</text>
</comment>
<dbReference type="SMART" id="SM00119">
    <property type="entry name" value="HECTc"/>
    <property type="match status" value="1"/>
</dbReference>
<dbReference type="Gene3D" id="3.30.2410.10">
    <property type="entry name" value="Hect, E3 ligase catalytic domain"/>
    <property type="match status" value="1"/>
</dbReference>
<dbReference type="CDD" id="cd02325">
    <property type="entry name" value="R3H"/>
    <property type="match status" value="1"/>
</dbReference>
<feature type="domain" description="HECT" evidence="10">
    <location>
        <begin position="1802"/>
        <end position="1885"/>
    </location>
</feature>
<gene>
    <name evidence="12" type="primary">TRPT1</name>
    <name evidence="12" type="ORF">AK812_SmicGene23888</name>
</gene>
<feature type="compositionally biased region" description="Basic residues" evidence="9">
    <location>
        <begin position="1647"/>
        <end position="1660"/>
    </location>
</feature>
<dbReference type="GO" id="GO:0000215">
    <property type="term" value="F:tRNA 2'-phosphotransferase activity"/>
    <property type="evidence" value="ECO:0007669"/>
    <property type="project" value="UniProtKB-EC"/>
</dbReference>
<dbReference type="Gene3D" id="3.40.50.12390">
    <property type="match status" value="1"/>
</dbReference>
<evidence type="ECO:0000313" key="12">
    <source>
        <dbReference type="EMBL" id="OLP94146.1"/>
    </source>
</evidence>
<dbReference type="GO" id="GO:0003676">
    <property type="term" value="F:nucleic acid binding"/>
    <property type="evidence" value="ECO:0007669"/>
    <property type="project" value="UniProtKB-UniRule"/>
</dbReference>
<evidence type="ECO:0000259" key="10">
    <source>
        <dbReference type="PROSITE" id="PS50237"/>
    </source>
</evidence>
<evidence type="ECO:0000313" key="13">
    <source>
        <dbReference type="Proteomes" id="UP000186817"/>
    </source>
</evidence>
<evidence type="ECO:0000256" key="6">
    <source>
        <dbReference type="ARBA" id="ARBA00023027"/>
    </source>
</evidence>
<accession>A0A1Q9DG36</accession>
<evidence type="ECO:0000256" key="7">
    <source>
        <dbReference type="ARBA" id="ARBA00047949"/>
    </source>
</evidence>
<dbReference type="InterPro" id="IPR000569">
    <property type="entry name" value="HECT_dom"/>
</dbReference>
<dbReference type="PROSITE" id="PS51061">
    <property type="entry name" value="R3H"/>
    <property type="match status" value="1"/>
</dbReference>
<dbReference type="Gene3D" id="3.30.2160.10">
    <property type="entry name" value="Hect, E3 ligase catalytic domain"/>
    <property type="match status" value="1"/>
</dbReference>
<dbReference type="Pfam" id="PF00632">
    <property type="entry name" value="HECT"/>
    <property type="match status" value="2"/>
</dbReference>
<dbReference type="SUPFAM" id="SSF56204">
    <property type="entry name" value="Hect, E3 ligase catalytic domain"/>
    <property type="match status" value="2"/>
</dbReference>
<dbReference type="SUPFAM" id="SSF82708">
    <property type="entry name" value="R3H domain"/>
    <property type="match status" value="1"/>
</dbReference>
<evidence type="ECO:0000256" key="1">
    <source>
        <dbReference type="ARBA" id="ARBA00003343"/>
    </source>
</evidence>
<comment type="similarity">
    <text evidence="2">Belongs to the KptA/TPT1 family.</text>
</comment>
<dbReference type="InterPro" id="IPR001374">
    <property type="entry name" value="R3H_dom"/>
</dbReference>
<feature type="active site" description="Glycyl thioester intermediate" evidence="8">
    <location>
        <position position="1854"/>
    </location>
</feature>
<dbReference type="EMBL" id="LSRX01000555">
    <property type="protein sequence ID" value="OLP94146.1"/>
    <property type="molecule type" value="Genomic_DNA"/>
</dbReference>
<dbReference type="GO" id="GO:0004527">
    <property type="term" value="F:exonuclease activity"/>
    <property type="evidence" value="ECO:0007669"/>
    <property type="project" value="InterPro"/>
</dbReference>
<comment type="caution">
    <text evidence="8">Lacks conserved residue(s) required for the propagation of feature annotation.</text>
</comment>
<dbReference type="Pfam" id="PF03159">
    <property type="entry name" value="XRN_N"/>
    <property type="match status" value="1"/>
</dbReference>
<dbReference type="InterPro" id="IPR042081">
    <property type="entry name" value="RNA_2'-PTrans_C"/>
</dbReference>
<dbReference type="InterPro" id="IPR035983">
    <property type="entry name" value="Hect_E3_ubiquitin_ligase"/>
</dbReference>
<dbReference type="Gene3D" id="3.20.170.30">
    <property type="match status" value="1"/>
</dbReference>
<comment type="function">
    <text evidence="1">Catalyzes the last step of tRNA splicing, the transfer of the splice junction 2'-phosphate from ligated tRNA to NAD to produce ADP-ribose 1''-2'' cyclic phosphate.</text>
</comment>
<dbReference type="SUPFAM" id="SSF56399">
    <property type="entry name" value="ADP-ribosylation"/>
    <property type="match status" value="1"/>
</dbReference>
<evidence type="ECO:0000256" key="8">
    <source>
        <dbReference type="PROSITE-ProRule" id="PRU00104"/>
    </source>
</evidence>
<dbReference type="InterPro" id="IPR036867">
    <property type="entry name" value="R3H_dom_sf"/>
</dbReference>
<evidence type="ECO:0000256" key="2">
    <source>
        <dbReference type="ARBA" id="ARBA00009836"/>
    </source>
</evidence>
<keyword evidence="4 12" id="KW-0808">Transferase</keyword>
<reference evidence="12 13" key="1">
    <citation type="submission" date="2016-02" db="EMBL/GenBank/DDBJ databases">
        <title>Genome analysis of coral dinoflagellate symbionts highlights evolutionary adaptations to a symbiotic lifestyle.</title>
        <authorList>
            <person name="Aranda M."/>
            <person name="Li Y."/>
            <person name="Liew Y.J."/>
            <person name="Baumgarten S."/>
            <person name="Simakov O."/>
            <person name="Wilson M."/>
            <person name="Piel J."/>
            <person name="Ashoor H."/>
            <person name="Bougouffa S."/>
            <person name="Bajic V.B."/>
            <person name="Ryu T."/>
            <person name="Ravasi T."/>
            <person name="Bayer T."/>
            <person name="Micklem G."/>
            <person name="Kim H."/>
            <person name="Bhak J."/>
            <person name="Lajeunesse T.C."/>
            <person name="Voolstra C.R."/>
        </authorList>
    </citation>
    <scope>NUCLEOTIDE SEQUENCE [LARGE SCALE GENOMIC DNA]</scope>
    <source>
        <strain evidence="12 13">CCMP2467</strain>
    </source>
</reference>
<feature type="region of interest" description="Disordered" evidence="9">
    <location>
        <begin position="1639"/>
        <end position="1666"/>
    </location>
</feature>
<dbReference type="PANTHER" id="PTHR12684:SF2">
    <property type="entry name" value="TRNA 2'-PHOSPHOTRANSFERASE 1"/>
    <property type="match status" value="1"/>
</dbReference>
<feature type="domain" description="HECT" evidence="10">
    <location>
        <begin position="1314"/>
        <end position="1557"/>
    </location>
</feature>
<evidence type="ECO:0000256" key="4">
    <source>
        <dbReference type="ARBA" id="ARBA00022679"/>
    </source>
</evidence>
<dbReference type="PROSITE" id="PS50237">
    <property type="entry name" value="HECT"/>
    <property type="match status" value="2"/>
</dbReference>
<dbReference type="InterPro" id="IPR002745">
    <property type="entry name" value="Ptrans_KptA/Tpt1"/>
</dbReference>
<protein>
    <recommendedName>
        <fullName evidence="3">2'-phosphotransferase</fullName>
        <ecNumber evidence="3">2.7.1.160</ecNumber>
    </recommendedName>
</protein>
<proteinExistence type="inferred from homology"/>
<evidence type="ECO:0000256" key="3">
    <source>
        <dbReference type="ARBA" id="ARBA00012007"/>
    </source>
</evidence>
<organism evidence="12 13">
    <name type="scientific">Symbiodinium microadriaticum</name>
    <name type="common">Dinoflagellate</name>
    <name type="synonym">Zooxanthella microadriatica</name>
    <dbReference type="NCBI Taxonomy" id="2951"/>
    <lineage>
        <taxon>Eukaryota</taxon>
        <taxon>Sar</taxon>
        <taxon>Alveolata</taxon>
        <taxon>Dinophyceae</taxon>
        <taxon>Suessiales</taxon>
        <taxon>Symbiodiniaceae</taxon>
        <taxon>Symbiodinium</taxon>
    </lineage>
</organism>
<dbReference type="Proteomes" id="UP000186817">
    <property type="component" value="Unassembled WGS sequence"/>
</dbReference>